<dbReference type="OrthoDB" id="8418771at2"/>
<comment type="caution">
    <text evidence="1">The sequence shown here is derived from an EMBL/GenBank/DDBJ whole genome shotgun (WGS) entry which is preliminary data.</text>
</comment>
<dbReference type="Proteomes" id="UP000298340">
    <property type="component" value="Unassembled WGS sequence"/>
</dbReference>
<evidence type="ECO:0000313" key="2">
    <source>
        <dbReference type="Proteomes" id="UP000298340"/>
    </source>
</evidence>
<name>A0A4Y7UD73_9FLAO</name>
<sequence>MEKVNMDSLVVVLAELEKQGFTSQFEVHGNSMLSLKSANHYNADQLEVTHFYRFEGESNPEDSAIMYAIETYDKEKGTLVDGYGTAADTATSDFMRNVNNIHK</sequence>
<organism evidence="1 2">
    <name type="scientific">Flavobacterium circumlabens</name>
    <dbReference type="NCBI Taxonomy" id="2133765"/>
    <lineage>
        <taxon>Bacteria</taxon>
        <taxon>Pseudomonadati</taxon>
        <taxon>Bacteroidota</taxon>
        <taxon>Flavobacteriia</taxon>
        <taxon>Flavobacteriales</taxon>
        <taxon>Flavobacteriaceae</taxon>
        <taxon>Flavobacterium</taxon>
    </lineage>
</organism>
<accession>A0A4Y7UD73</accession>
<reference evidence="1 2" key="1">
    <citation type="journal article" date="2018" name="Syst. Appl. Microbiol.">
        <title>Flavobacterium circumlabens sp. nov. and Flavobacterium cupreum sp. nov., two psychrotrophic species isolated from Antarctic environmental samples.</title>
        <authorList>
            <person name="Kralova S."/>
            <person name="Busse H.J."/>
            <person name="Svec P."/>
            <person name="Maslanova I."/>
            <person name="Stankova E."/>
            <person name="Bartak M."/>
            <person name="Sedlacek I."/>
        </authorList>
    </citation>
    <scope>NUCLEOTIDE SEQUENCE [LARGE SCALE GENOMIC DNA]</scope>
    <source>
        <strain evidence="1 2">CCM 8828</strain>
    </source>
</reference>
<dbReference type="RefSeq" id="WP_132034990.1">
    <property type="nucleotide sequence ID" value="NZ_JBDSHJ010000034.1"/>
</dbReference>
<dbReference type="EMBL" id="QWDN01000003">
    <property type="protein sequence ID" value="TEB44284.1"/>
    <property type="molecule type" value="Genomic_DNA"/>
</dbReference>
<proteinExistence type="predicted"/>
<gene>
    <name evidence="1" type="ORF">D0809_11035</name>
</gene>
<evidence type="ECO:0000313" key="1">
    <source>
        <dbReference type="EMBL" id="TEB44284.1"/>
    </source>
</evidence>
<dbReference type="AlphaFoldDB" id="A0A4Y7UD73"/>
<evidence type="ECO:0008006" key="3">
    <source>
        <dbReference type="Google" id="ProtNLM"/>
    </source>
</evidence>
<protein>
    <recommendedName>
        <fullName evidence="3">Phosphoribosylpyrophosphate synthetase</fullName>
    </recommendedName>
</protein>